<name>A0A923I842_9FIRM</name>
<dbReference type="Pfam" id="PF07873">
    <property type="entry name" value="YabP"/>
    <property type="match status" value="1"/>
</dbReference>
<accession>A0A923I842</accession>
<sequence>MQPQAKNVFRAEAGAAAPAQTAPQTVRHNLIVENRSNLTATGIRQVVSYDEYSATVLTDLGMLVIGGKNLKVSELSCQSGELRVSGEIEYIQYEDKKERKGGLLGRLTR</sequence>
<reference evidence="1" key="1">
    <citation type="submission" date="2020-08" db="EMBL/GenBank/DDBJ databases">
        <title>Genome public.</title>
        <authorList>
            <person name="Liu C."/>
            <person name="Sun Q."/>
        </authorList>
    </citation>
    <scope>NUCLEOTIDE SEQUENCE</scope>
    <source>
        <strain evidence="1">BX8</strain>
    </source>
</reference>
<protein>
    <submittedName>
        <fullName evidence="1">Sporulation protein YabP</fullName>
    </submittedName>
</protein>
<organism evidence="1 2">
    <name type="scientific">Anaerofilum hominis</name>
    <dbReference type="NCBI Taxonomy" id="2763016"/>
    <lineage>
        <taxon>Bacteria</taxon>
        <taxon>Bacillati</taxon>
        <taxon>Bacillota</taxon>
        <taxon>Clostridia</taxon>
        <taxon>Eubacteriales</taxon>
        <taxon>Oscillospiraceae</taxon>
        <taxon>Anaerofilum</taxon>
    </lineage>
</organism>
<keyword evidence="2" id="KW-1185">Reference proteome</keyword>
<dbReference type="Proteomes" id="UP000659630">
    <property type="component" value="Unassembled WGS sequence"/>
</dbReference>
<dbReference type="InterPro" id="IPR038705">
    <property type="entry name" value="YabP_sf"/>
</dbReference>
<dbReference type="Gene3D" id="2.60.40.2000">
    <property type="match status" value="1"/>
</dbReference>
<evidence type="ECO:0000313" key="2">
    <source>
        <dbReference type="Proteomes" id="UP000659630"/>
    </source>
</evidence>
<comment type="caution">
    <text evidence="1">The sequence shown here is derived from an EMBL/GenBank/DDBJ whole genome shotgun (WGS) entry which is preliminary data.</text>
</comment>
<gene>
    <name evidence="1" type="ORF">H8S23_10960</name>
</gene>
<dbReference type="InterPro" id="IPR022476">
    <property type="entry name" value="Spore_YabP/YqfC"/>
</dbReference>
<evidence type="ECO:0000313" key="1">
    <source>
        <dbReference type="EMBL" id="MBC5582025.1"/>
    </source>
</evidence>
<dbReference type="EMBL" id="JACONZ010000004">
    <property type="protein sequence ID" value="MBC5582025.1"/>
    <property type="molecule type" value="Genomic_DNA"/>
</dbReference>
<dbReference type="AlphaFoldDB" id="A0A923I842"/>
<proteinExistence type="predicted"/>